<accession>A0A559LVD1</accession>
<dbReference type="EMBL" id="SRMI01000001">
    <property type="protein sequence ID" value="TVY79340.1"/>
    <property type="molecule type" value="Genomic_DNA"/>
</dbReference>
<proteinExistence type="predicted"/>
<dbReference type="Proteomes" id="UP000320707">
    <property type="component" value="Unassembled WGS sequence"/>
</dbReference>
<gene>
    <name evidence="3" type="ORF">Focb16_v009798</name>
</gene>
<evidence type="ECO:0000256" key="1">
    <source>
        <dbReference type="SAM" id="MobiDB-lite"/>
    </source>
</evidence>
<feature type="domain" description="MULE transposase" evidence="2">
    <location>
        <begin position="22"/>
        <end position="118"/>
    </location>
</feature>
<organism evidence="3 4">
    <name type="scientific">Fusarium oxysporum f. sp. cubense</name>
    <dbReference type="NCBI Taxonomy" id="61366"/>
    <lineage>
        <taxon>Eukaryota</taxon>
        <taxon>Fungi</taxon>
        <taxon>Dikarya</taxon>
        <taxon>Ascomycota</taxon>
        <taxon>Pezizomycotina</taxon>
        <taxon>Sordariomycetes</taxon>
        <taxon>Hypocreomycetidae</taxon>
        <taxon>Hypocreales</taxon>
        <taxon>Nectriaceae</taxon>
        <taxon>Fusarium</taxon>
        <taxon>Fusarium oxysporum species complex</taxon>
    </lineage>
</organism>
<dbReference type="PANTHER" id="PTHR47718">
    <property type="entry name" value="OS01G0519700 PROTEIN"/>
    <property type="match status" value="1"/>
</dbReference>
<dbReference type="PANTHER" id="PTHR47718:SF3">
    <property type="entry name" value="PROTEIN FAR1-RELATED SEQUENCE 5-LIKE"/>
    <property type="match status" value="1"/>
</dbReference>
<dbReference type="InterPro" id="IPR018289">
    <property type="entry name" value="MULE_transposase_dom"/>
</dbReference>
<dbReference type="Pfam" id="PF10551">
    <property type="entry name" value="MULE"/>
    <property type="match status" value="1"/>
</dbReference>
<evidence type="ECO:0000259" key="2">
    <source>
        <dbReference type="Pfam" id="PF10551"/>
    </source>
</evidence>
<comment type="caution">
    <text evidence="3">The sequence shown here is derived from an EMBL/GenBank/DDBJ whole genome shotgun (WGS) entry which is preliminary data.</text>
</comment>
<dbReference type="AlphaFoldDB" id="A0A559LVD1"/>
<sequence>MAGLVWTFPYCIRMWRRFPEAVSFDNTYNTNRFKLPLFQVTGQTCLGTVFNAAFGLIDNERLKGFQFLTNGVRTLLDRYSIRTPDVVITDFDDQMKKALGLGFQDTQLQLCIHHINSNVTLQSKRKWVYTTRDSSTGEESSLDEPDPALNQRDRQAVQASGRQEEPITHDNLSRLITYDYQGVLMLWRLVVFIETEEDHNKAWECLYTQFSDQRVILAYLYCTYMPVRAQWARCFIRKYCNFGIRVTSGTEASNNNIKSYLLNGMSHLYRLVEAIQGMLQDQERKFCQACAQDEVLKAREHVGRGSEYLGELPRMVSQKALSLITREHHKALKGIPAAANPWPDAIASCNDDYTIPIEPGIPCHHTIYRKLITATPLTKWDIHPWWHL</sequence>
<reference evidence="3 4" key="1">
    <citation type="journal article" date="2019" name="Microbiol. Resour. Announc.">
        <title>High-quality draft genome sequence of Fusarium oxysporum f. sp. cubense strain 160527, a causal agent of Panama disease.</title>
        <authorList>
            <person name="Asai S."/>
            <person name="Ayukawa Y."/>
            <person name="Gan P."/>
            <person name="Masuda S."/>
            <person name="Komatsu K."/>
            <person name="Shirasu K."/>
            <person name="Arie T."/>
        </authorList>
    </citation>
    <scope>NUCLEOTIDE SEQUENCE [LARGE SCALE GENOMIC DNA]</scope>
    <source>
        <strain evidence="3 4">160527</strain>
    </source>
</reference>
<protein>
    <submittedName>
        <fullName evidence="3">PKS-NRPS hybrid synthetase</fullName>
    </submittedName>
</protein>
<evidence type="ECO:0000313" key="3">
    <source>
        <dbReference type="EMBL" id="TVY79340.1"/>
    </source>
</evidence>
<evidence type="ECO:0000313" key="4">
    <source>
        <dbReference type="Proteomes" id="UP000320707"/>
    </source>
</evidence>
<feature type="region of interest" description="Disordered" evidence="1">
    <location>
        <begin position="135"/>
        <end position="165"/>
    </location>
</feature>
<name>A0A559LVD1_FUSOC</name>